<organism evidence="2">
    <name type="scientific">Oryza sativa</name>
    <name type="common">Rice</name>
    <dbReference type="NCBI Taxonomy" id="4530"/>
    <lineage>
        <taxon>Eukaryota</taxon>
        <taxon>Viridiplantae</taxon>
        <taxon>Streptophyta</taxon>
        <taxon>Embryophyta</taxon>
        <taxon>Tracheophyta</taxon>
        <taxon>Spermatophyta</taxon>
        <taxon>Magnoliopsida</taxon>
        <taxon>Liliopsida</taxon>
        <taxon>Poales</taxon>
        <taxon>Poaceae</taxon>
        <taxon>BOP clade</taxon>
        <taxon>Oryzoideae</taxon>
        <taxon>Oryzeae</taxon>
        <taxon>Oryzinae</taxon>
        <taxon>Oryza</taxon>
    </lineage>
</organism>
<feature type="compositionally biased region" description="Gly residues" evidence="1">
    <location>
        <begin position="197"/>
        <end position="208"/>
    </location>
</feature>
<dbReference type="EMBL" id="CR855187">
    <property type="protein sequence ID" value="CAH67290.1"/>
    <property type="molecule type" value="Genomic_DNA"/>
</dbReference>
<evidence type="ECO:0000313" key="2">
    <source>
        <dbReference type="EMBL" id="CAH67290.1"/>
    </source>
</evidence>
<gene>
    <name evidence="2" type="primary">OSIGBa0103O01.8</name>
</gene>
<reference evidence="2" key="2">
    <citation type="submission" date="2004-10" db="EMBL/GenBank/DDBJ databases">
        <title>Chromosome-wide comparison between domesticated rice subspecies indica and japonica.</title>
        <authorList>
            <person name="Han B."/>
        </authorList>
    </citation>
    <scope>NUCLEOTIDE SEQUENCE</scope>
</reference>
<sequence>MAGCLEHAAHHDTNMSNTAIIPSTELVNYYRFIAQLNPLWHQPRERGGADKRAVSDSREAGALWTKSTHALVRGRTTWQTRGGHDGRVGGGGADVAPRGHPRRAAQGGHVDGPDRLGRPIGRPRAGAARQRGRAAVGEQGGGGQPESGGARPDGRRQRAAAALAAAAHTGSGGEGRGAHRDGGDGEAKAGRRPTMRIGGGASRVGVGDGAPTTPDRCGGTAEGQQDLGKGMAGLGGHEETPGRKKEKQRVLTGVRWRWSSGRIRATRSGG</sequence>
<accession>A0B9Y8</accession>
<feature type="compositionally biased region" description="Low complexity" evidence="1">
    <location>
        <begin position="118"/>
        <end position="137"/>
    </location>
</feature>
<proteinExistence type="predicted"/>
<feature type="compositionally biased region" description="Low complexity" evidence="1">
    <location>
        <begin position="159"/>
        <end position="169"/>
    </location>
</feature>
<protein>
    <submittedName>
        <fullName evidence="2">OSIGBa0103O01.8 protein</fullName>
    </submittedName>
</protein>
<name>A0B9Y8_ORYSA</name>
<evidence type="ECO:0000256" key="1">
    <source>
        <dbReference type="SAM" id="MobiDB-lite"/>
    </source>
</evidence>
<feature type="compositionally biased region" description="Basic and acidic residues" evidence="1">
    <location>
        <begin position="176"/>
        <end position="189"/>
    </location>
</feature>
<dbReference type="AlphaFoldDB" id="A0B9Y8"/>
<feature type="region of interest" description="Disordered" evidence="1">
    <location>
        <begin position="78"/>
        <end position="251"/>
    </location>
</feature>
<reference evidence="2" key="1">
    <citation type="journal article" date="2002" name="Nature">
        <title>Sequence and analysis of rice chromosome 4.</title>
        <authorList>
            <person name="Feng Q."/>
            <person name="Zhang Y."/>
            <person name="Hao P."/>
            <person name="Wang S."/>
            <person name="Fu G."/>
            <person name="Huang Y."/>
            <person name="Li Y."/>
            <person name="Zhu J."/>
            <person name="Liu Y."/>
            <person name="Hu X."/>
            <person name="Jia P."/>
            <person name="Zhang Y."/>
            <person name="Zhao Q."/>
            <person name="Ying K."/>
            <person name="Yu S."/>
            <person name="Tang Y."/>
            <person name="Weng Q."/>
            <person name="Zhang L."/>
            <person name="Lu Y."/>
            <person name="Mu J."/>
            <person name="Lu Y."/>
            <person name="Zhang L.S."/>
            <person name="Yu Z."/>
            <person name="Fan D."/>
            <person name="Liu X."/>
            <person name="Lu T."/>
            <person name="Li C."/>
            <person name="Wu Y."/>
            <person name="Sun T."/>
            <person name="Lei H."/>
            <person name="Li T."/>
            <person name="Hu H."/>
            <person name="Guan J."/>
            <person name="Wu M."/>
            <person name="Zhang R."/>
            <person name="Zhou B."/>
            <person name="Chen Z."/>
            <person name="Chen L."/>
            <person name="Jin Z."/>
            <person name="Wang R."/>
            <person name="Yin H."/>
            <person name="Cai Z."/>
            <person name="Ren S."/>
            <person name="Lv G."/>
            <person name="Gu W."/>
            <person name="Zhu G."/>
            <person name="Tu Y."/>
            <person name="Jia J."/>
            <person name="Zhang Y."/>
            <person name="Chen J."/>
            <person name="Kang H."/>
            <person name="Chen X."/>
            <person name="Shao C."/>
            <person name="Sun Y."/>
            <person name="Hu Q."/>
            <person name="Zhang X."/>
            <person name="Zhang W."/>
            <person name="Wang L."/>
            <person name="Ding C."/>
            <person name="Sheng H."/>
            <person name="Gu J."/>
            <person name="Chen S."/>
            <person name="Ni L."/>
            <person name="Zhu F."/>
            <person name="Chen W."/>
            <person name="Lan L."/>
            <person name="Lai Y."/>
            <person name="Cheng Z."/>
            <person name="Gu M."/>
            <person name="Jiang J."/>
            <person name="Li J."/>
            <person name="Hong G."/>
            <person name="Xue Y."/>
            <person name="Han B."/>
        </authorList>
    </citation>
    <scope>NUCLEOTIDE SEQUENCE</scope>
</reference>